<keyword evidence="1" id="KW-0677">Repeat</keyword>
<protein>
    <recommendedName>
        <fullName evidence="6">Pentatricopeptide repeat-containing protein</fullName>
    </recommendedName>
</protein>
<evidence type="ECO:0000313" key="5">
    <source>
        <dbReference type="Proteomes" id="UP001279734"/>
    </source>
</evidence>
<gene>
    <name evidence="4" type="ORF">Nepgr_030509</name>
</gene>
<proteinExistence type="predicted"/>
<keyword evidence="5" id="KW-1185">Reference proteome</keyword>
<name>A0AAD3Y6M3_NEPGR</name>
<evidence type="ECO:0000256" key="2">
    <source>
        <dbReference type="PROSITE-ProRule" id="PRU00708"/>
    </source>
</evidence>
<dbReference type="Gene3D" id="1.25.40.10">
    <property type="entry name" value="Tetratricopeptide repeat domain"/>
    <property type="match status" value="1"/>
</dbReference>
<dbReference type="NCBIfam" id="TIGR00756">
    <property type="entry name" value="PPR"/>
    <property type="match status" value="1"/>
</dbReference>
<dbReference type="InterPro" id="IPR002885">
    <property type="entry name" value="PPR_rpt"/>
</dbReference>
<feature type="compositionally biased region" description="Polar residues" evidence="3">
    <location>
        <begin position="190"/>
        <end position="207"/>
    </location>
</feature>
<dbReference type="PROSITE" id="PS51375">
    <property type="entry name" value="PPR"/>
    <property type="match status" value="1"/>
</dbReference>
<dbReference type="Pfam" id="PF13812">
    <property type="entry name" value="PPR_3"/>
    <property type="match status" value="1"/>
</dbReference>
<dbReference type="AlphaFoldDB" id="A0AAD3Y6M3"/>
<evidence type="ECO:0000256" key="3">
    <source>
        <dbReference type="SAM" id="MobiDB-lite"/>
    </source>
</evidence>
<organism evidence="4 5">
    <name type="scientific">Nepenthes gracilis</name>
    <name type="common">Slender pitcher plant</name>
    <dbReference type="NCBI Taxonomy" id="150966"/>
    <lineage>
        <taxon>Eukaryota</taxon>
        <taxon>Viridiplantae</taxon>
        <taxon>Streptophyta</taxon>
        <taxon>Embryophyta</taxon>
        <taxon>Tracheophyta</taxon>
        <taxon>Spermatophyta</taxon>
        <taxon>Magnoliopsida</taxon>
        <taxon>eudicotyledons</taxon>
        <taxon>Gunneridae</taxon>
        <taxon>Pentapetalae</taxon>
        <taxon>Caryophyllales</taxon>
        <taxon>Nepenthaceae</taxon>
        <taxon>Nepenthes</taxon>
    </lineage>
</organism>
<feature type="repeat" description="PPR" evidence="2">
    <location>
        <begin position="9"/>
        <end position="46"/>
    </location>
</feature>
<feature type="region of interest" description="Disordered" evidence="3">
    <location>
        <begin position="185"/>
        <end position="211"/>
    </location>
</feature>
<evidence type="ECO:0008006" key="6">
    <source>
        <dbReference type="Google" id="ProtNLM"/>
    </source>
</evidence>
<dbReference type="EMBL" id="BSYO01000035">
    <property type="protein sequence ID" value="GMH28666.1"/>
    <property type="molecule type" value="Genomic_DNA"/>
</dbReference>
<reference evidence="4" key="1">
    <citation type="submission" date="2023-05" db="EMBL/GenBank/DDBJ databases">
        <title>Nepenthes gracilis genome sequencing.</title>
        <authorList>
            <person name="Fukushima K."/>
        </authorList>
    </citation>
    <scope>NUCLEOTIDE SEQUENCE</scope>
    <source>
        <strain evidence="4">SING2019-196</strain>
    </source>
</reference>
<accession>A0AAD3Y6M3</accession>
<dbReference type="Proteomes" id="UP001279734">
    <property type="component" value="Unassembled WGS sequence"/>
</dbReference>
<evidence type="ECO:0000256" key="1">
    <source>
        <dbReference type="ARBA" id="ARBA00022737"/>
    </source>
</evidence>
<sequence>MKRYHIQPNLVTYNTLLRARKRYGSLQEVQQCLAIYQDMRRAGYKPNDYYLKQLIEEWCEGVMVKNYQKADQSSFGDRADFQGPESVLLERVALHLQKSTTESLAVDIQGLTKVEARIVVLAVLRMIKENHASGDQIKDDLIIVLGVQKVGADTIVRDAIRNLLRDEFRLEVISAKPSIGFGRKLDSGSPRCSDSNSKIIPSTSKPTAETDCAARRPAMPQRLIVTRKSLCRWLQRRRLATAIRGK</sequence>
<dbReference type="InterPro" id="IPR011990">
    <property type="entry name" value="TPR-like_helical_dom_sf"/>
</dbReference>
<evidence type="ECO:0000313" key="4">
    <source>
        <dbReference type="EMBL" id="GMH28666.1"/>
    </source>
</evidence>
<comment type="caution">
    <text evidence="4">The sequence shown here is derived from an EMBL/GenBank/DDBJ whole genome shotgun (WGS) entry which is preliminary data.</text>
</comment>